<dbReference type="RefSeq" id="WP_128776003.1">
    <property type="nucleotide sequence ID" value="NZ_RYFI01000002.1"/>
</dbReference>
<dbReference type="AlphaFoldDB" id="A0A4Q0MN29"/>
<evidence type="ECO:0000313" key="2">
    <source>
        <dbReference type="Proteomes" id="UP000289708"/>
    </source>
</evidence>
<dbReference type="Proteomes" id="UP000289708">
    <property type="component" value="Unassembled WGS sequence"/>
</dbReference>
<protein>
    <submittedName>
        <fullName evidence="1">Uncharacterized protein</fullName>
    </submittedName>
</protein>
<gene>
    <name evidence="1" type="ORF">EK403_02885</name>
</gene>
<accession>A0A4Q0MN29</accession>
<dbReference type="EMBL" id="RYFI01000002">
    <property type="protein sequence ID" value="RXF75013.1"/>
    <property type="molecule type" value="Genomic_DNA"/>
</dbReference>
<sequence length="70" mass="7514">MARNLSLAIGRPAPSFGIREVIREARDALVLIAAAGRVGAAVEARQTPSPEDLKLSGLDKAEILRAPYRF</sequence>
<name>A0A4Q0MN29_9HYPH</name>
<comment type="caution">
    <text evidence="1">The sequence shown here is derived from an EMBL/GenBank/DDBJ whole genome shotgun (WGS) entry which is preliminary data.</text>
</comment>
<organism evidence="1 2">
    <name type="scientific">Hansschlegelia zhihuaiae</name>
    <dbReference type="NCBI Taxonomy" id="405005"/>
    <lineage>
        <taxon>Bacteria</taxon>
        <taxon>Pseudomonadati</taxon>
        <taxon>Pseudomonadota</taxon>
        <taxon>Alphaproteobacteria</taxon>
        <taxon>Hyphomicrobiales</taxon>
        <taxon>Methylopilaceae</taxon>
        <taxon>Hansschlegelia</taxon>
    </lineage>
</organism>
<proteinExistence type="predicted"/>
<reference evidence="1 2" key="1">
    <citation type="submission" date="2018-12" db="EMBL/GenBank/DDBJ databases">
        <title>bacterium Hansschlegelia zhihuaiae S113.</title>
        <authorList>
            <person name="He J."/>
        </authorList>
    </citation>
    <scope>NUCLEOTIDE SEQUENCE [LARGE SCALE GENOMIC DNA]</scope>
    <source>
        <strain evidence="1 2">S 113</strain>
    </source>
</reference>
<evidence type="ECO:0000313" key="1">
    <source>
        <dbReference type="EMBL" id="RXF75013.1"/>
    </source>
</evidence>
<keyword evidence="2" id="KW-1185">Reference proteome</keyword>